<gene>
    <name evidence="9" type="ORF">KQ910_01845</name>
</gene>
<comment type="similarity">
    <text evidence="3">Belongs to the Nudix hydrolase family. NudK subfamily.</text>
</comment>
<dbReference type="PANTHER" id="PTHR11839:SF18">
    <property type="entry name" value="NUDIX HYDROLASE DOMAIN-CONTAINING PROTEIN"/>
    <property type="match status" value="1"/>
</dbReference>
<dbReference type="GO" id="GO:0016787">
    <property type="term" value="F:hydrolase activity"/>
    <property type="evidence" value="ECO:0007669"/>
    <property type="project" value="UniProtKB-KW"/>
</dbReference>
<proteinExistence type="inferred from homology"/>
<evidence type="ECO:0000256" key="4">
    <source>
        <dbReference type="ARBA" id="ARBA00016377"/>
    </source>
</evidence>
<dbReference type="InterPro" id="IPR000086">
    <property type="entry name" value="NUDIX_hydrolase_dom"/>
</dbReference>
<feature type="domain" description="Nudix hydrolase" evidence="8">
    <location>
        <begin position="45"/>
        <end position="173"/>
    </location>
</feature>
<dbReference type="CDD" id="cd24161">
    <property type="entry name" value="NUDIX_ADPRase_Ndx2"/>
    <property type="match status" value="1"/>
</dbReference>
<reference evidence="9 10" key="1">
    <citation type="submission" date="2021-06" db="EMBL/GenBank/DDBJ databases">
        <authorList>
            <person name="Lee D.H."/>
        </authorList>
    </citation>
    <scope>NUCLEOTIDE SEQUENCE [LARGE SCALE GENOMIC DNA]</scope>
    <source>
        <strain evidence="9 10">MMS21-HV4-11</strain>
    </source>
</reference>
<evidence type="ECO:0000256" key="3">
    <source>
        <dbReference type="ARBA" id="ARBA00007275"/>
    </source>
</evidence>
<protein>
    <recommendedName>
        <fullName evidence="4">GDP-mannose pyrophosphatase</fullName>
    </recommendedName>
    <alternativeName>
        <fullName evidence="6">GDP-mannose hydrolase</fullName>
    </alternativeName>
    <alternativeName>
        <fullName evidence="7">GDPMK</fullName>
    </alternativeName>
</protein>
<sequence length="194" mass="21389">MTNERKGPWTVLSKKDVYENPWIRLTHHEVLTPAQTPGIYGLIHYKNLAIGVVPIDSEGHTYLVGQYRFPLEAYSWEIPEGGGAPGVDPLQSAARELREETGLSASHWRKILECDLSNSVSDERAVAYVAWGLTQGEAEPEATEDLTVKRVPLAEAFRMVSAGEIRDALSVLSLQAVELLQLQGKLDRGGPRDG</sequence>
<organism evidence="9 10">
    <name type="scientific">Reyranella humidisoli</name>
    <dbReference type="NCBI Taxonomy" id="2849149"/>
    <lineage>
        <taxon>Bacteria</taxon>
        <taxon>Pseudomonadati</taxon>
        <taxon>Pseudomonadota</taxon>
        <taxon>Alphaproteobacteria</taxon>
        <taxon>Hyphomicrobiales</taxon>
        <taxon>Reyranellaceae</taxon>
        <taxon>Reyranella</taxon>
    </lineage>
</organism>
<dbReference type="EMBL" id="JAHOPB010000001">
    <property type="protein sequence ID" value="MBU8872481.1"/>
    <property type="molecule type" value="Genomic_DNA"/>
</dbReference>
<dbReference type="PANTHER" id="PTHR11839">
    <property type="entry name" value="UDP/ADP-SUGAR PYROPHOSPHATASE"/>
    <property type="match status" value="1"/>
</dbReference>
<evidence type="ECO:0000256" key="2">
    <source>
        <dbReference type="ARBA" id="ARBA00001946"/>
    </source>
</evidence>
<dbReference type="Pfam" id="PF00293">
    <property type="entry name" value="NUDIX"/>
    <property type="match status" value="1"/>
</dbReference>
<dbReference type="RefSeq" id="WP_216956576.1">
    <property type="nucleotide sequence ID" value="NZ_JAHOPB010000001.1"/>
</dbReference>
<evidence type="ECO:0000313" key="10">
    <source>
        <dbReference type="Proteomes" id="UP000727907"/>
    </source>
</evidence>
<evidence type="ECO:0000259" key="8">
    <source>
        <dbReference type="PROSITE" id="PS51462"/>
    </source>
</evidence>
<keyword evidence="5 9" id="KW-0378">Hydrolase</keyword>
<comment type="cofactor">
    <cofactor evidence="2">
        <name>Mg(2+)</name>
        <dbReference type="ChEBI" id="CHEBI:18420"/>
    </cofactor>
</comment>
<dbReference type="Proteomes" id="UP000727907">
    <property type="component" value="Unassembled WGS sequence"/>
</dbReference>
<evidence type="ECO:0000256" key="5">
    <source>
        <dbReference type="ARBA" id="ARBA00022801"/>
    </source>
</evidence>
<keyword evidence="10" id="KW-1185">Reference proteome</keyword>
<comment type="caution">
    <text evidence="9">The sequence shown here is derived from an EMBL/GenBank/DDBJ whole genome shotgun (WGS) entry which is preliminary data.</text>
</comment>
<evidence type="ECO:0000256" key="1">
    <source>
        <dbReference type="ARBA" id="ARBA00000847"/>
    </source>
</evidence>
<comment type="catalytic activity">
    <reaction evidence="1">
        <text>GDP-alpha-D-mannose + H2O = alpha-D-mannose 1-phosphate + GMP + 2 H(+)</text>
        <dbReference type="Rhea" id="RHEA:27978"/>
        <dbReference type="ChEBI" id="CHEBI:15377"/>
        <dbReference type="ChEBI" id="CHEBI:15378"/>
        <dbReference type="ChEBI" id="CHEBI:57527"/>
        <dbReference type="ChEBI" id="CHEBI:58115"/>
        <dbReference type="ChEBI" id="CHEBI:58409"/>
    </reaction>
</comment>
<name>A0ABS6IDR9_9HYPH</name>
<evidence type="ECO:0000256" key="7">
    <source>
        <dbReference type="ARBA" id="ARBA00032272"/>
    </source>
</evidence>
<evidence type="ECO:0000256" key="6">
    <source>
        <dbReference type="ARBA" id="ARBA00032162"/>
    </source>
</evidence>
<dbReference type="PROSITE" id="PS51462">
    <property type="entry name" value="NUDIX"/>
    <property type="match status" value="1"/>
</dbReference>
<accession>A0ABS6IDR9</accession>
<evidence type="ECO:0000313" key="9">
    <source>
        <dbReference type="EMBL" id="MBU8872481.1"/>
    </source>
</evidence>